<protein>
    <submittedName>
        <fullName evidence="1">Pathogenicity island protein</fullName>
    </submittedName>
</protein>
<dbReference type="RefSeq" id="WP_070495539.1">
    <property type="nucleotide sequence ID" value="NZ_CAXORH010000009.1"/>
</dbReference>
<evidence type="ECO:0000313" key="2">
    <source>
        <dbReference type="Proteomes" id="UP000053523"/>
    </source>
</evidence>
<organism evidence="1 2">
    <name type="scientific">Staphylococcus haemolyticus</name>
    <dbReference type="NCBI Taxonomy" id="1283"/>
    <lineage>
        <taxon>Bacteria</taxon>
        <taxon>Bacillati</taxon>
        <taxon>Bacillota</taxon>
        <taxon>Bacilli</taxon>
        <taxon>Bacillales</taxon>
        <taxon>Staphylococcaceae</taxon>
        <taxon>Staphylococcus</taxon>
    </lineage>
</organism>
<dbReference type="EMBL" id="LORN02000014">
    <property type="protein sequence ID" value="PNN29326.1"/>
    <property type="molecule type" value="Genomic_DNA"/>
</dbReference>
<name>A0A2K0AWF4_STAHA</name>
<reference evidence="1 2" key="1">
    <citation type="submission" date="2017-12" db="EMBL/GenBank/DDBJ databases">
        <title>FDA dAtabase for Regulatory Grade micrObial Sequences (FDA-ARGOS): Supporting development and validation of Infectious Disease Dx tests.</title>
        <authorList>
            <person name="Hoffmann M."/>
            <person name="Allard M."/>
            <person name="Evans P."/>
            <person name="Brown E."/>
            <person name="Tallon L."/>
            <person name="Sadzewicz L."/>
            <person name="Sengamalay N."/>
            <person name="Ott S."/>
            <person name="Godinez A."/>
            <person name="Nagaraj S."/>
            <person name="Vavikolanu K."/>
            <person name="Aluvathingal J."/>
            <person name="Nadendla S."/>
            <person name="Sichtig H."/>
        </authorList>
    </citation>
    <scope>NUCLEOTIDE SEQUENCE [LARGE SCALE GENOMIC DNA]</scope>
    <source>
        <strain evidence="1 2">FDAARGOS_148</strain>
    </source>
</reference>
<proteinExistence type="predicted"/>
<sequence>MPHTKLQDLPTKQNTALEEKQIVFPVKYAKPKLICEIFNVSYSTFYRLLKSYEDDNLGIEDMYIDISSTLTLVNVEQFEKYLKAKHKKYL</sequence>
<dbReference type="AlphaFoldDB" id="A0A2K0AWF4"/>
<gene>
    <name evidence="1" type="ORF">AL503_004255</name>
</gene>
<comment type="caution">
    <text evidence="1">The sequence shown here is derived from an EMBL/GenBank/DDBJ whole genome shotgun (WGS) entry which is preliminary data.</text>
</comment>
<evidence type="ECO:0000313" key="1">
    <source>
        <dbReference type="EMBL" id="PNN29326.1"/>
    </source>
</evidence>
<dbReference type="Proteomes" id="UP000053523">
    <property type="component" value="Unassembled WGS sequence"/>
</dbReference>
<accession>A0A2K0AWF4</accession>